<dbReference type="EMBL" id="WJXA01000005">
    <property type="protein sequence ID" value="KAF7144241.1"/>
    <property type="molecule type" value="Genomic_DNA"/>
</dbReference>
<accession>A0A834GZX5</accession>
<organism evidence="1 2">
    <name type="scientific">Rhododendron simsii</name>
    <name type="common">Sims's rhododendron</name>
    <dbReference type="NCBI Taxonomy" id="118357"/>
    <lineage>
        <taxon>Eukaryota</taxon>
        <taxon>Viridiplantae</taxon>
        <taxon>Streptophyta</taxon>
        <taxon>Embryophyta</taxon>
        <taxon>Tracheophyta</taxon>
        <taxon>Spermatophyta</taxon>
        <taxon>Magnoliopsida</taxon>
        <taxon>eudicotyledons</taxon>
        <taxon>Gunneridae</taxon>
        <taxon>Pentapetalae</taxon>
        <taxon>asterids</taxon>
        <taxon>Ericales</taxon>
        <taxon>Ericaceae</taxon>
        <taxon>Ericoideae</taxon>
        <taxon>Rhodoreae</taxon>
        <taxon>Rhododendron</taxon>
    </lineage>
</organism>
<name>A0A834GZX5_RHOSS</name>
<sequence>MTGASCGVEDDSVFVYRELTLDQAAYVSDHKDTNDLTTVSKGYNRRLYACSIERYHSLIIIIIGTARAILQDAYAAIPYSEEICIAAFKLEFENHELERARMPLAKVRERVGMRMKSAIVERESENMH</sequence>
<keyword evidence="2" id="KW-1185">Reference proteome</keyword>
<dbReference type="AlphaFoldDB" id="A0A834GZX5"/>
<reference evidence="1" key="1">
    <citation type="submission" date="2019-11" db="EMBL/GenBank/DDBJ databases">
        <authorList>
            <person name="Liu Y."/>
            <person name="Hou J."/>
            <person name="Li T.-Q."/>
            <person name="Guan C.-H."/>
            <person name="Wu X."/>
            <person name="Wu H.-Z."/>
            <person name="Ling F."/>
            <person name="Zhang R."/>
            <person name="Shi X.-G."/>
            <person name="Ren J.-P."/>
            <person name="Chen E.-F."/>
            <person name="Sun J.-M."/>
        </authorList>
    </citation>
    <scope>NUCLEOTIDE SEQUENCE</scope>
    <source>
        <strain evidence="1">Adult_tree_wgs_1</strain>
        <tissue evidence="1">Leaves</tissue>
    </source>
</reference>
<evidence type="ECO:0000313" key="1">
    <source>
        <dbReference type="EMBL" id="KAF7144241.1"/>
    </source>
</evidence>
<comment type="caution">
    <text evidence="1">The sequence shown here is derived from an EMBL/GenBank/DDBJ whole genome shotgun (WGS) entry which is preliminary data.</text>
</comment>
<gene>
    <name evidence="1" type="ORF">RHSIM_Rhsim05G0039100</name>
</gene>
<dbReference type="OrthoDB" id="1699207at2759"/>
<protein>
    <submittedName>
        <fullName evidence="1">Uncharacterized protein</fullName>
    </submittedName>
</protein>
<dbReference type="Proteomes" id="UP000626092">
    <property type="component" value="Unassembled WGS sequence"/>
</dbReference>
<evidence type="ECO:0000313" key="2">
    <source>
        <dbReference type="Proteomes" id="UP000626092"/>
    </source>
</evidence>
<proteinExistence type="predicted"/>